<evidence type="ECO:0000313" key="1">
    <source>
        <dbReference type="EMBL" id="PTQ86861.1"/>
    </source>
</evidence>
<sequence length="76" mass="8366">MNQASSLSIYSHTSFAEALSMPCSVVNKFFNGKPFEDWKKGKESEMKIQIAIVNRLNSVISACGVVAKTIASVIRR</sequence>
<organism evidence="1 2">
    <name type="scientific">Nitrosomonas ureae</name>
    <dbReference type="NCBI Taxonomy" id="44577"/>
    <lineage>
        <taxon>Bacteria</taxon>
        <taxon>Pseudomonadati</taxon>
        <taxon>Pseudomonadota</taxon>
        <taxon>Betaproteobacteria</taxon>
        <taxon>Nitrosomonadales</taxon>
        <taxon>Nitrosomonadaceae</taxon>
        <taxon>Nitrosomonas</taxon>
    </lineage>
</organism>
<protein>
    <submittedName>
        <fullName evidence="1">Uncharacterized protein</fullName>
    </submittedName>
</protein>
<dbReference type="EMBL" id="QAOL01000008">
    <property type="protein sequence ID" value="PTQ86861.1"/>
    <property type="molecule type" value="Genomic_DNA"/>
</dbReference>
<dbReference type="RefSeq" id="WP_107786410.1">
    <property type="nucleotide sequence ID" value="NZ_QAOL01000008.1"/>
</dbReference>
<gene>
    <name evidence="1" type="ORF">C8R28_100856</name>
</gene>
<name>A0A2T5ISN4_9PROT</name>
<reference evidence="1 2" key="1">
    <citation type="submission" date="2018-04" db="EMBL/GenBank/DDBJ databases">
        <title>Active sludge and wastewater microbial communities from Klosterneuburg, Austria.</title>
        <authorList>
            <person name="Wagner M."/>
        </authorList>
    </citation>
    <scope>NUCLEOTIDE SEQUENCE [LARGE SCALE GENOMIC DNA]</scope>
    <source>
        <strain evidence="1 2">Nm4</strain>
    </source>
</reference>
<accession>A0A2T5ISN4</accession>
<dbReference type="AlphaFoldDB" id="A0A2T5ISN4"/>
<evidence type="ECO:0000313" key="2">
    <source>
        <dbReference type="Proteomes" id="UP000244110"/>
    </source>
</evidence>
<proteinExistence type="predicted"/>
<comment type="caution">
    <text evidence="1">The sequence shown here is derived from an EMBL/GenBank/DDBJ whole genome shotgun (WGS) entry which is preliminary data.</text>
</comment>
<dbReference type="Proteomes" id="UP000244110">
    <property type="component" value="Unassembled WGS sequence"/>
</dbReference>